<proteinExistence type="predicted"/>
<evidence type="ECO:0000313" key="1">
    <source>
        <dbReference type="EMBL" id="GBM20927.1"/>
    </source>
</evidence>
<accession>A0A4Y2DX45</accession>
<keyword evidence="2" id="KW-1185">Reference proteome</keyword>
<evidence type="ECO:0000313" key="2">
    <source>
        <dbReference type="Proteomes" id="UP000499080"/>
    </source>
</evidence>
<dbReference type="Proteomes" id="UP000499080">
    <property type="component" value="Unassembled WGS sequence"/>
</dbReference>
<name>A0A4Y2DX45_ARAVE</name>
<sequence length="109" mass="12110">MRKAPCVHPGLSPGLKITKAPRFFNFSSLSGLHSEVTEATALRSYDAVGSQSFLRAGIYRSSVSRDLVQLRSLCSEPSASMLEFLAPRPSVEFWCRNSSAFLGWYSTRF</sequence>
<dbReference type="AlphaFoldDB" id="A0A4Y2DX45"/>
<dbReference type="EMBL" id="BGPR01000450">
    <property type="protein sequence ID" value="GBM20927.1"/>
    <property type="molecule type" value="Genomic_DNA"/>
</dbReference>
<comment type="caution">
    <text evidence="1">The sequence shown here is derived from an EMBL/GenBank/DDBJ whole genome shotgun (WGS) entry which is preliminary data.</text>
</comment>
<organism evidence="1 2">
    <name type="scientific">Araneus ventricosus</name>
    <name type="common">Orbweaver spider</name>
    <name type="synonym">Epeira ventricosa</name>
    <dbReference type="NCBI Taxonomy" id="182803"/>
    <lineage>
        <taxon>Eukaryota</taxon>
        <taxon>Metazoa</taxon>
        <taxon>Ecdysozoa</taxon>
        <taxon>Arthropoda</taxon>
        <taxon>Chelicerata</taxon>
        <taxon>Arachnida</taxon>
        <taxon>Araneae</taxon>
        <taxon>Araneomorphae</taxon>
        <taxon>Entelegynae</taxon>
        <taxon>Araneoidea</taxon>
        <taxon>Araneidae</taxon>
        <taxon>Araneus</taxon>
    </lineage>
</organism>
<gene>
    <name evidence="1" type="ORF">AVEN_253727_1</name>
</gene>
<reference evidence="1 2" key="1">
    <citation type="journal article" date="2019" name="Sci. Rep.">
        <title>Orb-weaving spider Araneus ventricosus genome elucidates the spidroin gene catalogue.</title>
        <authorList>
            <person name="Kono N."/>
            <person name="Nakamura H."/>
            <person name="Ohtoshi R."/>
            <person name="Moran D.A.P."/>
            <person name="Shinohara A."/>
            <person name="Yoshida Y."/>
            <person name="Fujiwara M."/>
            <person name="Mori M."/>
            <person name="Tomita M."/>
            <person name="Arakawa K."/>
        </authorList>
    </citation>
    <scope>NUCLEOTIDE SEQUENCE [LARGE SCALE GENOMIC DNA]</scope>
</reference>
<protein>
    <submittedName>
        <fullName evidence="1">Uncharacterized protein</fullName>
    </submittedName>
</protein>